<keyword evidence="2" id="KW-1185">Reference proteome</keyword>
<dbReference type="AlphaFoldDB" id="A0A1V6S013"/>
<evidence type="ECO:0000313" key="2">
    <source>
        <dbReference type="Proteomes" id="UP000191518"/>
    </source>
</evidence>
<dbReference type="EMBL" id="MDYP01000014">
    <property type="protein sequence ID" value="OQE07208.1"/>
    <property type="molecule type" value="Genomic_DNA"/>
</dbReference>
<sequence length="120" mass="13417">MSVTTTNTRETATVPLAILAGYEVHHSGHEQLAPMIPPSTAPINQPPNWPADHHRIPAYRPINRSLDQSQRPPGANNLERVIITVMLHGVWLNAAVSRVWRFTGGRLNDRLFHYGIGGEW</sequence>
<accession>A0A1V6S013</accession>
<evidence type="ECO:0000313" key="1">
    <source>
        <dbReference type="EMBL" id="OQE07208.1"/>
    </source>
</evidence>
<dbReference type="Proteomes" id="UP000191518">
    <property type="component" value="Unassembled WGS sequence"/>
</dbReference>
<gene>
    <name evidence="1" type="ORF">PENVUL_c014G07569</name>
</gene>
<proteinExistence type="predicted"/>
<reference evidence="2" key="1">
    <citation type="journal article" date="2017" name="Nat. Microbiol.">
        <title>Global analysis of biosynthetic gene clusters reveals vast potential of secondary metabolite production in Penicillium species.</title>
        <authorList>
            <person name="Nielsen J.C."/>
            <person name="Grijseels S."/>
            <person name="Prigent S."/>
            <person name="Ji B."/>
            <person name="Dainat J."/>
            <person name="Nielsen K.F."/>
            <person name="Frisvad J.C."/>
            <person name="Workman M."/>
            <person name="Nielsen J."/>
        </authorList>
    </citation>
    <scope>NUCLEOTIDE SEQUENCE [LARGE SCALE GENOMIC DNA]</scope>
    <source>
        <strain evidence="2">IBT 29486</strain>
    </source>
</reference>
<protein>
    <submittedName>
        <fullName evidence="1">Uncharacterized protein</fullName>
    </submittedName>
</protein>
<comment type="caution">
    <text evidence="1">The sequence shown here is derived from an EMBL/GenBank/DDBJ whole genome shotgun (WGS) entry which is preliminary data.</text>
</comment>
<name>A0A1V6S013_9EURO</name>
<dbReference type="OrthoDB" id="5201563at2759"/>
<organism evidence="1 2">
    <name type="scientific">Penicillium vulpinum</name>
    <dbReference type="NCBI Taxonomy" id="29845"/>
    <lineage>
        <taxon>Eukaryota</taxon>
        <taxon>Fungi</taxon>
        <taxon>Dikarya</taxon>
        <taxon>Ascomycota</taxon>
        <taxon>Pezizomycotina</taxon>
        <taxon>Eurotiomycetes</taxon>
        <taxon>Eurotiomycetidae</taxon>
        <taxon>Eurotiales</taxon>
        <taxon>Aspergillaceae</taxon>
        <taxon>Penicillium</taxon>
    </lineage>
</organism>